<accession>A0ABT1WP40</accession>
<dbReference type="CDD" id="cd13441">
    <property type="entry name" value="CamS_repeat_1"/>
    <property type="match status" value="1"/>
</dbReference>
<comment type="caution">
    <text evidence="1">The sequence shown here is derived from an EMBL/GenBank/DDBJ whole genome shotgun (WGS) entry which is preliminary data.</text>
</comment>
<evidence type="ECO:0000313" key="1">
    <source>
        <dbReference type="EMBL" id="MCQ9210312.1"/>
    </source>
</evidence>
<dbReference type="Pfam" id="PF07537">
    <property type="entry name" value="CamS"/>
    <property type="match status" value="1"/>
</dbReference>
<protein>
    <submittedName>
        <fullName evidence="1">CamS family sex pheromone protein</fullName>
    </submittedName>
</protein>
<gene>
    <name evidence="1" type="ORF">NPA36_07085</name>
</gene>
<proteinExistence type="predicted"/>
<dbReference type="CDD" id="cd13440">
    <property type="entry name" value="CamS_repeat_2"/>
    <property type="match status" value="1"/>
</dbReference>
<reference evidence="1" key="3">
    <citation type="journal article" date="2023" name="Microbiol. Resour. Announc.">
        <title>Draft Genome Sequence of Granulicatella sp. Strain S8, Isolated from a Marine Fish, Seriola quinqueradiata.</title>
        <authorList>
            <person name="Lee M."/>
            <person name="Farooq A."/>
            <person name="Jeong J.B."/>
            <person name="Jung M.Y."/>
        </authorList>
    </citation>
    <scope>NUCLEOTIDE SEQUENCE</scope>
    <source>
        <strain evidence="1">S8</strain>
    </source>
</reference>
<dbReference type="PROSITE" id="PS51257">
    <property type="entry name" value="PROKAR_LIPOPROTEIN"/>
    <property type="match status" value="1"/>
</dbReference>
<dbReference type="EMBL" id="JANHNZ010000006">
    <property type="protein sequence ID" value="MCQ9210312.1"/>
    <property type="molecule type" value="Genomic_DNA"/>
</dbReference>
<dbReference type="InterPro" id="IPR011426">
    <property type="entry name" value="CamS"/>
</dbReference>
<name>A0ABT1WP40_9LACT</name>
<dbReference type="Gene3D" id="3.10.570.10">
    <property type="entry name" value="sex pheromone staph- cam373 precursor domain"/>
    <property type="match status" value="1"/>
</dbReference>
<dbReference type="Proteomes" id="UP001059480">
    <property type="component" value="Unassembled WGS sequence"/>
</dbReference>
<organism evidence="1 2">
    <name type="scientific">Granulicatella seriolae</name>
    <dbReference type="NCBI Taxonomy" id="2967226"/>
    <lineage>
        <taxon>Bacteria</taxon>
        <taxon>Bacillati</taxon>
        <taxon>Bacillota</taxon>
        <taxon>Bacilli</taxon>
        <taxon>Lactobacillales</taxon>
        <taxon>Carnobacteriaceae</taxon>
        <taxon>Granulicatella</taxon>
    </lineage>
</organism>
<dbReference type="PIRSF" id="PIRSF012509">
    <property type="entry name" value="CamS"/>
    <property type="match status" value="1"/>
</dbReference>
<reference evidence="1" key="1">
    <citation type="submission" date="2022-07" db="EMBL/GenBank/DDBJ databases">
        <authorList>
            <person name="Jung M.-Y."/>
            <person name="Lee M."/>
        </authorList>
    </citation>
    <scope>NUCLEOTIDE SEQUENCE</scope>
    <source>
        <strain evidence="1">S8</strain>
    </source>
</reference>
<dbReference type="RefSeq" id="WP_256945423.1">
    <property type="nucleotide sequence ID" value="NZ_JANHNZ010000006.1"/>
</dbReference>
<sequence>MNKKQVLGLMATSLFLTGCVGLDNLSSQSSGDQKTSENTVTVQSTTNQLSNDYYRALIIDGKYQPSQSRGVSLSLNSGFNMRNFETGLIGLSRNIFPTSQYFFQEGQILNTATINSWINRTSDTNPEGLNPAATGDAAGAGRTPYYLAQILEQDYMIQTENNFELGGISIGLAMNSVDYYTANDVNLHQEISDETLQEQGKAMANTILTRLRQNDALKSVPIVFGIFKQTSEDDIGGGTYVLEATSIEGTQVSEWIPRNNKIVVLPLLEGDPTEESIAFENFRSEVQNFFPNLSGVTARVNYSDNVAKKMVVSVMTQFYGESEIIALTQHVTDVANKYLPKAVPVEVRISSINGMEAFLMQDMEKGVFTYHVFD</sequence>
<evidence type="ECO:0000313" key="2">
    <source>
        <dbReference type="Proteomes" id="UP001059480"/>
    </source>
</evidence>
<keyword evidence="2" id="KW-1185">Reference proteome</keyword>
<reference evidence="1" key="2">
    <citation type="journal article" date="2023" name="Curr. Microbiol.">
        <title>Granulicatella seriolae sp. nov., a Novel Facultative Anaerobe Isolated from Yellowtail Marine Fish.</title>
        <authorList>
            <person name="Lee M."/>
            <person name="Choi Y.J."/>
            <person name="Farooq A."/>
            <person name="Jeong J.B."/>
            <person name="Jung M.Y."/>
        </authorList>
    </citation>
    <scope>NUCLEOTIDE SEQUENCE</scope>
    <source>
        <strain evidence="1">S8</strain>
    </source>
</reference>